<dbReference type="InterPro" id="IPR018965">
    <property type="entry name" value="Ub-activating_enz_E1_C"/>
</dbReference>
<keyword evidence="3" id="KW-0436">Ligase</keyword>
<gene>
    <name evidence="5" type="ORF">RFH988_LOCUS22242</name>
</gene>
<protein>
    <recommendedName>
        <fullName evidence="4">Ubiquitin-activating enzyme E1 C-terminal domain-containing protein</fullName>
    </recommendedName>
</protein>
<dbReference type="GO" id="GO:0004839">
    <property type="term" value="F:ubiquitin activating enzyme activity"/>
    <property type="evidence" value="ECO:0007669"/>
    <property type="project" value="TreeGrafter"/>
</dbReference>
<feature type="domain" description="Ubiquitin-activating enzyme E1 C-terminal" evidence="4">
    <location>
        <begin position="286"/>
        <end position="413"/>
    </location>
</feature>
<comment type="similarity">
    <text evidence="2">Belongs to the ubiquitin-activating E1 family.</text>
</comment>
<proteinExistence type="inferred from homology"/>
<accession>A0A814T853</accession>
<reference evidence="5" key="1">
    <citation type="submission" date="2021-02" db="EMBL/GenBank/DDBJ databases">
        <authorList>
            <person name="Nowell W R."/>
        </authorList>
    </citation>
    <scope>NUCLEOTIDE SEQUENCE</scope>
</reference>
<dbReference type="Pfam" id="PF09358">
    <property type="entry name" value="E1_UFD"/>
    <property type="match status" value="1"/>
</dbReference>
<dbReference type="SMART" id="SM00985">
    <property type="entry name" value="UBA_e1_C"/>
    <property type="match status" value="1"/>
</dbReference>
<dbReference type="InterPro" id="IPR019572">
    <property type="entry name" value="UBA_E1_SCCH"/>
</dbReference>
<dbReference type="InterPro" id="IPR045886">
    <property type="entry name" value="ThiF/MoeB/HesA"/>
</dbReference>
<evidence type="ECO:0000313" key="5">
    <source>
        <dbReference type="EMBL" id="CAF1157260.1"/>
    </source>
</evidence>
<dbReference type="SUPFAM" id="SSF69572">
    <property type="entry name" value="Activating enzymes of the ubiquitin-like proteins"/>
    <property type="match status" value="1"/>
</dbReference>
<dbReference type="PANTHER" id="PTHR10953:SF4">
    <property type="entry name" value="UBIQUITIN-ACTIVATING ENZYME E1 C-TERMINAL DOMAIN-CONTAINING PROTEIN"/>
    <property type="match status" value="1"/>
</dbReference>
<evidence type="ECO:0000256" key="1">
    <source>
        <dbReference type="ARBA" id="ARBA00004906"/>
    </source>
</evidence>
<name>A0A814T853_9BILA</name>
<dbReference type="PANTHER" id="PTHR10953">
    <property type="entry name" value="UBIQUITIN-ACTIVATING ENZYME E1"/>
    <property type="match status" value="1"/>
</dbReference>
<sequence>MITSPSNVLNALLSIFNDPFDSSVTVCTLRNFPNLIEHTIEWVRDNFAGLFTIPPQRVEEFLRGPKEFVERTTKNHSEYDKTEISENIKRILGEEGQKKNFIDCIKCKGDRFWSENKRCPHVLKFDVNNELHLDFIVAASNLLAHMYYIPQIRNRKLIGKEVVKIHVPEFKPKNTSTIRKNDPSENDVEVEQIFSRLPNYDDTFDIKIQSHEFEKDDDKNFHMDYIVATANLRAENYDIQKADRNKIKRIAGNIIPAIATATAMVTGLVCLEVYKFVQHHKKIESYRNAFVNLALPFFGFSEPVAPKHQKYFDKDFTLWDRFEVNGDMTLEEFIEYFKHEHKLIPNMISVGMCVIYSPTFIRNTSIAQDMKRKISELVEIVTKTKIPAHVRCLTLDMLCDDLEGNTVKDVPYIKYTFR</sequence>
<dbReference type="GO" id="GO:0006511">
    <property type="term" value="P:ubiquitin-dependent protein catabolic process"/>
    <property type="evidence" value="ECO:0007669"/>
    <property type="project" value="TreeGrafter"/>
</dbReference>
<dbReference type="GO" id="GO:0005737">
    <property type="term" value="C:cytoplasm"/>
    <property type="evidence" value="ECO:0007669"/>
    <property type="project" value="TreeGrafter"/>
</dbReference>
<dbReference type="InterPro" id="IPR035985">
    <property type="entry name" value="Ubiquitin-activating_enz"/>
</dbReference>
<organism evidence="5 6">
    <name type="scientific">Rotaria sordida</name>
    <dbReference type="NCBI Taxonomy" id="392033"/>
    <lineage>
        <taxon>Eukaryota</taxon>
        <taxon>Metazoa</taxon>
        <taxon>Spiralia</taxon>
        <taxon>Gnathifera</taxon>
        <taxon>Rotifera</taxon>
        <taxon>Eurotatoria</taxon>
        <taxon>Bdelloidea</taxon>
        <taxon>Philodinida</taxon>
        <taxon>Philodinidae</taxon>
        <taxon>Rotaria</taxon>
    </lineage>
</organism>
<evidence type="ECO:0000256" key="3">
    <source>
        <dbReference type="ARBA" id="ARBA00022598"/>
    </source>
</evidence>
<dbReference type="Gene3D" id="3.10.290.60">
    <property type="entry name" value="Ubiquitin-activating enzyme E1, UFD domain"/>
    <property type="match status" value="1"/>
</dbReference>
<dbReference type="EMBL" id="CAJNOO010001466">
    <property type="protein sequence ID" value="CAF1157260.1"/>
    <property type="molecule type" value="Genomic_DNA"/>
</dbReference>
<dbReference type="GO" id="GO:0005634">
    <property type="term" value="C:nucleus"/>
    <property type="evidence" value="ECO:0007669"/>
    <property type="project" value="TreeGrafter"/>
</dbReference>
<dbReference type="InterPro" id="IPR038252">
    <property type="entry name" value="UBA_E1_C_sf"/>
</dbReference>
<dbReference type="OrthoDB" id="10252231at2759"/>
<dbReference type="Proteomes" id="UP000663882">
    <property type="component" value="Unassembled WGS sequence"/>
</dbReference>
<dbReference type="FunFam" id="3.10.290.60:FF:000001">
    <property type="entry name" value="Ubiquitin-activating enzyme E1 2"/>
    <property type="match status" value="1"/>
</dbReference>
<dbReference type="GO" id="GO:0006974">
    <property type="term" value="P:DNA damage response"/>
    <property type="evidence" value="ECO:0007669"/>
    <property type="project" value="TreeGrafter"/>
</dbReference>
<evidence type="ECO:0000256" key="2">
    <source>
        <dbReference type="ARBA" id="ARBA00005673"/>
    </source>
</evidence>
<dbReference type="Gene3D" id="3.40.50.720">
    <property type="entry name" value="NAD(P)-binding Rossmann-like Domain"/>
    <property type="match status" value="1"/>
</dbReference>
<comment type="pathway">
    <text evidence="1">Protein modification; protein ubiquitination.</text>
</comment>
<dbReference type="UniPathway" id="UPA00143"/>
<evidence type="ECO:0000313" key="6">
    <source>
        <dbReference type="Proteomes" id="UP000663882"/>
    </source>
</evidence>
<dbReference type="Pfam" id="PF10585">
    <property type="entry name" value="UBA_E1_SCCH"/>
    <property type="match status" value="1"/>
</dbReference>
<dbReference type="AlphaFoldDB" id="A0A814T853"/>
<dbReference type="Gene3D" id="1.10.10.2660">
    <property type="entry name" value="Ubiquitin-activating enzyme E1, SCCH domain"/>
    <property type="match status" value="2"/>
</dbReference>
<comment type="caution">
    <text evidence="5">The sequence shown here is derived from an EMBL/GenBank/DDBJ whole genome shotgun (WGS) entry which is preliminary data.</text>
</comment>
<dbReference type="InterPro" id="IPR042063">
    <property type="entry name" value="Ubi_acti_E1_SCCH"/>
</dbReference>
<evidence type="ECO:0000259" key="4">
    <source>
        <dbReference type="SMART" id="SM00985"/>
    </source>
</evidence>